<keyword evidence="2" id="KW-1185">Reference proteome</keyword>
<evidence type="ECO:0000313" key="1">
    <source>
        <dbReference type="EMBL" id="TWE15508.1"/>
    </source>
</evidence>
<dbReference type="OrthoDB" id="161020at2"/>
<protein>
    <recommendedName>
        <fullName evidence="3">Phospholipase</fullName>
    </recommendedName>
</protein>
<organism evidence="1 2">
    <name type="scientific">Kitasatospora atroaurantiaca</name>
    <dbReference type="NCBI Taxonomy" id="285545"/>
    <lineage>
        <taxon>Bacteria</taxon>
        <taxon>Bacillati</taxon>
        <taxon>Actinomycetota</taxon>
        <taxon>Actinomycetes</taxon>
        <taxon>Kitasatosporales</taxon>
        <taxon>Streptomycetaceae</taxon>
        <taxon>Kitasatospora</taxon>
    </lineage>
</organism>
<dbReference type="AlphaFoldDB" id="A0A561EIS2"/>
<evidence type="ECO:0000313" key="2">
    <source>
        <dbReference type="Proteomes" id="UP000318416"/>
    </source>
</evidence>
<comment type="caution">
    <text evidence="1">The sequence shown here is derived from an EMBL/GenBank/DDBJ whole genome shotgun (WGS) entry which is preliminary data.</text>
</comment>
<dbReference type="RefSeq" id="WP_145787015.1">
    <property type="nucleotide sequence ID" value="NZ_BAAABR010000028.1"/>
</dbReference>
<dbReference type="EMBL" id="VIVR01000001">
    <property type="protein sequence ID" value="TWE15508.1"/>
    <property type="molecule type" value="Genomic_DNA"/>
</dbReference>
<gene>
    <name evidence="1" type="ORF">FB465_0407</name>
</gene>
<name>A0A561EIS2_9ACTN</name>
<evidence type="ECO:0008006" key="3">
    <source>
        <dbReference type="Google" id="ProtNLM"/>
    </source>
</evidence>
<proteinExistence type="predicted"/>
<sequence length="110" mass="11943">MHHSHPPLPAPSREGTVVLEIGGDLGALVIHTGPELDGVEIEVSPAGRDHARTHAAVRPRHLGDRTVHCVVISPLRSGEYTVWRNRVTVETTVTVRPGQVAELRMGAERL</sequence>
<dbReference type="Proteomes" id="UP000318416">
    <property type="component" value="Unassembled WGS sequence"/>
</dbReference>
<accession>A0A561EIS2</accession>
<reference evidence="1 2" key="1">
    <citation type="submission" date="2019-06" db="EMBL/GenBank/DDBJ databases">
        <title>Sequencing the genomes of 1000 actinobacteria strains.</title>
        <authorList>
            <person name="Klenk H.-P."/>
        </authorList>
    </citation>
    <scope>NUCLEOTIDE SEQUENCE [LARGE SCALE GENOMIC DNA]</scope>
    <source>
        <strain evidence="1 2">DSM 41649</strain>
    </source>
</reference>